<feature type="compositionally biased region" description="Basic and acidic residues" evidence="1">
    <location>
        <begin position="22"/>
        <end position="51"/>
    </location>
</feature>
<protein>
    <submittedName>
        <fullName evidence="2">Uncharacterized protein</fullName>
    </submittedName>
</protein>
<organism evidence="2 3">
    <name type="scientific">Cuscuta campestris</name>
    <dbReference type="NCBI Taxonomy" id="132261"/>
    <lineage>
        <taxon>Eukaryota</taxon>
        <taxon>Viridiplantae</taxon>
        <taxon>Streptophyta</taxon>
        <taxon>Embryophyta</taxon>
        <taxon>Tracheophyta</taxon>
        <taxon>Spermatophyta</taxon>
        <taxon>Magnoliopsida</taxon>
        <taxon>eudicotyledons</taxon>
        <taxon>Gunneridae</taxon>
        <taxon>Pentapetalae</taxon>
        <taxon>asterids</taxon>
        <taxon>lamiids</taxon>
        <taxon>Solanales</taxon>
        <taxon>Convolvulaceae</taxon>
        <taxon>Cuscuteae</taxon>
        <taxon>Cuscuta</taxon>
        <taxon>Cuscuta subgen. Grammica</taxon>
        <taxon>Cuscuta sect. Cleistogrammica</taxon>
    </lineage>
</organism>
<dbReference type="AlphaFoldDB" id="A0A484KLT0"/>
<proteinExistence type="predicted"/>
<keyword evidence="3" id="KW-1185">Reference proteome</keyword>
<evidence type="ECO:0000313" key="3">
    <source>
        <dbReference type="Proteomes" id="UP000595140"/>
    </source>
</evidence>
<dbReference type="Proteomes" id="UP000595140">
    <property type="component" value="Unassembled WGS sequence"/>
</dbReference>
<reference evidence="2 3" key="1">
    <citation type="submission" date="2018-04" db="EMBL/GenBank/DDBJ databases">
        <authorList>
            <person name="Vogel A."/>
        </authorList>
    </citation>
    <scope>NUCLEOTIDE SEQUENCE [LARGE SCALE GENOMIC DNA]</scope>
</reference>
<evidence type="ECO:0000313" key="2">
    <source>
        <dbReference type="EMBL" id="VFQ62996.1"/>
    </source>
</evidence>
<sequence>MAAAAPSAAAPACGGRYANGGDDPRGNGDDDPHGNEGKTQRRRSDLTEAARSETAWLRGGSSTWLRLCGWTAFCTASRSKRSTAALEGMQRRLANGGKHLRRSPLLEQAALHSFTADSQRLLFFLQEHDPAFRSAKP</sequence>
<name>A0A484KLT0_9ASTE</name>
<feature type="compositionally biased region" description="Low complexity" evidence="1">
    <location>
        <begin position="1"/>
        <end position="12"/>
    </location>
</feature>
<gene>
    <name evidence="2" type="ORF">CCAM_LOCUS4772</name>
</gene>
<evidence type="ECO:0000256" key="1">
    <source>
        <dbReference type="SAM" id="MobiDB-lite"/>
    </source>
</evidence>
<accession>A0A484KLT0</accession>
<dbReference type="EMBL" id="OOIL02000252">
    <property type="protein sequence ID" value="VFQ62996.1"/>
    <property type="molecule type" value="Genomic_DNA"/>
</dbReference>
<feature type="region of interest" description="Disordered" evidence="1">
    <location>
        <begin position="1"/>
        <end position="54"/>
    </location>
</feature>